<evidence type="ECO:0000256" key="1">
    <source>
        <dbReference type="SAM" id="MobiDB-lite"/>
    </source>
</evidence>
<dbReference type="AlphaFoldDB" id="A0A838BWW3"/>
<proteinExistence type="predicted"/>
<feature type="compositionally biased region" description="Basic and acidic residues" evidence="1">
    <location>
        <begin position="266"/>
        <end position="286"/>
    </location>
</feature>
<protein>
    <submittedName>
        <fullName evidence="2">Relaxase/mobilization nuclease domain-containing protein</fullName>
    </submittedName>
</protein>
<organism evidence="2 3">
    <name type="scientific">Microvirga mediterraneensis</name>
    <dbReference type="NCBI Taxonomy" id="2754695"/>
    <lineage>
        <taxon>Bacteria</taxon>
        <taxon>Pseudomonadati</taxon>
        <taxon>Pseudomonadota</taxon>
        <taxon>Alphaproteobacteria</taxon>
        <taxon>Hyphomicrobiales</taxon>
        <taxon>Methylobacteriaceae</taxon>
        <taxon>Microvirga</taxon>
    </lineage>
</organism>
<evidence type="ECO:0000313" key="3">
    <source>
        <dbReference type="Proteomes" id="UP000572984"/>
    </source>
</evidence>
<feature type="compositionally biased region" description="Basic and acidic residues" evidence="1">
    <location>
        <begin position="295"/>
        <end position="306"/>
    </location>
</feature>
<feature type="region of interest" description="Disordered" evidence="1">
    <location>
        <begin position="330"/>
        <end position="390"/>
    </location>
</feature>
<dbReference type="RefSeq" id="WP_181054992.1">
    <property type="nucleotide sequence ID" value="NZ_JACDXJ010000006.1"/>
</dbReference>
<dbReference type="EMBL" id="JACDXJ010000006">
    <property type="protein sequence ID" value="MBA1159403.1"/>
    <property type="molecule type" value="Genomic_DNA"/>
</dbReference>
<reference evidence="2 3" key="1">
    <citation type="submission" date="2020-07" db="EMBL/GenBank/DDBJ databases">
        <title>Draft genome and description of Microvirga mediterraneensis Marseille-Q2068 sp. nov.</title>
        <authorList>
            <person name="Boxberger M."/>
        </authorList>
    </citation>
    <scope>NUCLEOTIDE SEQUENCE [LARGE SCALE GENOMIC DNA]</scope>
    <source>
        <strain evidence="2 3">Marseille-Q2068</strain>
    </source>
</reference>
<sequence length="390" mass="43011">MLIKFFARGTGSGRGPVEYVTKGEGREAAPPTVLRGTPERTRELIDGIERQWRYTSGVISFAAEDAPSAADQRQVMHEFERTAFAGLEEDQYDILWVRHQHTEGSRVELHFVVPRVELSSGKALNIAPPGWQRLYDPLRDALNWEKGWARPDDPERAREAPPVRERPERLADREAITGYLSERIVAGDVQDRAGIVRALAEAGLEVTRQGRDYVSVKDRETAEKWRLKGAIYAEGWSRDPAGGSSALADAERAARDRERRARRAHQAREQLARRVRDRAAFHEKQFGGRGGGADHGSERRDAADRGQAEALASLDRLGVQRDRADGLALSLERDGLAQGRPGEPAGRDRARDSGAGAAEGEHTWAGPSEREGRHVPDPAGGLRGQGPDAV</sequence>
<keyword evidence="3" id="KW-1185">Reference proteome</keyword>
<accession>A0A838BWW3</accession>
<feature type="compositionally biased region" description="Basic and acidic residues" evidence="1">
    <location>
        <begin position="249"/>
        <end position="259"/>
    </location>
</feature>
<gene>
    <name evidence="2" type="ORF">H0S73_25325</name>
</gene>
<name>A0A838BWW3_9HYPH</name>
<feature type="region of interest" description="Disordered" evidence="1">
    <location>
        <begin position="238"/>
        <end position="306"/>
    </location>
</feature>
<comment type="caution">
    <text evidence="2">The sequence shown here is derived from an EMBL/GenBank/DDBJ whole genome shotgun (WGS) entry which is preliminary data.</text>
</comment>
<dbReference type="Proteomes" id="UP000572984">
    <property type="component" value="Unassembled WGS sequence"/>
</dbReference>
<feature type="non-terminal residue" evidence="2">
    <location>
        <position position="390"/>
    </location>
</feature>
<evidence type="ECO:0000313" key="2">
    <source>
        <dbReference type="EMBL" id="MBA1159403.1"/>
    </source>
</evidence>